<dbReference type="AlphaFoldDB" id="A0A2J7RH43"/>
<keyword evidence="4" id="KW-1185">Reference proteome</keyword>
<dbReference type="InterPro" id="IPR003734">
    <property type="entry name" value="DUF155"/>
</dbReference>
<evidence type="ECO:0000256" key="1">
    <source>
        <dbReference type="ARBA" id="ARBA00008306"/>
    </source>
</evidence>
<dbReference type="PANTHER" id="PTHR16255">
    <property type="entry name" value="REQUIRED FOR MEIOTIC NUCLEAR DIVISION PROTEIN 1 HOMOLOG"/>
    <property type="match status" value="1"/>
</dbReference>
<name>A0A2J7RH43_9NEOP</name>
<accession>A0A2J7RH43</accession>
<sequence length="415" mass="47960">MFITGSSCRKARNFVCLFAQFRNFKASFGYLLCNGNLLVAGSKPGRKSYSHFIRLNKYDCHGMLMSELQNDFKEVLSSSMSTGTSKVKGGAASEPQGIHESVSALQMRTRVQRRKRPHLEEEDGRKLGYWNVVAFTTAEEYDLEKLTKGLLQQNLYVPIPPPRALTDQNQVVPDVVHVAARYEVGDEPREIYFFREGTTVFWNVPELESGNVLSFIRQFEENSYDERLVHDESEVMPYTHAVGKQSHIQDGHIMLGSEGQTELDKYTFSNVMALSVKLGVWEASLNRYVDSIEFVIEDLKHGTKISMSREDVLRKTGELFSLRHLINLSSDLLDTPDFYWEHEGQEELYKKMCSYFSISRRTRVMNEKLNHCVELVELLSSHLSDRHHIRLEWMIIILIMVEVGFEIIHYADRYM</sequence>
<feature type="domain" description="DUF155" evidence="2">
    <location>
        <begin position="191"/>
        <end position="366"/>
    </location>
</feature>
<dbReference type="GO" id="GO:0070131">
    <property type="term" value="P:positive regulation of mitochondrial translation"/>
    <property type="evidence" value="ECO:0007669"/>
    <property type="project" value="TreeGrafter"/>
</dbReference>
<dbReference type="EMBL" id="NEVH01003747">
    <property type="protein sequence ID" value="PNF40148.1"/>
    <property type="molecule type" value="Genomic_DNA"/>
</dbReference>
<dbReference type="InParanoid" id="A0A2J7RH43"/>
<dbReference type="OrthoDB" id="242766at2759"/>
<protein>
    <recommendedName>
        <fullName evidence="2">DUF155 domain-containing protein</fullName>
    </recommendedName>
</protein>
<reference evidence="3 4" key="1">
    <citation type="submission" date="2017-12" db="EMBL/GenBank/DDBJ databases">
        <title>Hemimetabolous genomes reveal molecular basis of termite eusociality.</title>
        <authorList>
            <person name="Harrison M.C."/>
            <person name="Jongepier E."/>
            <person name="Robertson H.M."/>
            <person name="Arning N."/>
            <person name="Bitard-Feildel T."/>
            <person name="Chao H."/>
            <person name="Childers C.P."/>
            <person name="Dinh H."/>
            <person name="Doddapaneni H."/>
            <person name="Dugan S."/>
            <person name="Gowin J."/>
            <person name="Greiner C."/>
            <person name="Han Y."/>
            <person name="Hu H."/>
            <person name="Hughes D.S.T."/>
            <person name="Huylmans A.-K."/>
            <person name="Kemena C."/>
            <person name="Kremer L.P.M."/>
            <person name="Lee S.L."/>
            <person name="Lopez-Ezquerra A."/>
            <person name="Mallet L."/>
            <person name="Monroy-Kuhn J.M."/>
            <person name="Moser A."/>
            <person name="Murali S.C."/>
            <person name="Muzny D.M."/>
            <person name="Otani S."/>
            <person name="Piulachs M.-D."/>
            <person name="Poelchau M."/>
            <person name="Qu J."/>
            <person name="Schaub F."/>
            <person name="Wada-Katsumata A."/>
            <person name="Worley K.C."/>
            <person name="Xie Q."/>
            <person name="Ylla G."/>
            <person name="Poulsen M."/>
            <person name="Gibbs R.A."/>
            <person name="Schal C."/>
            <person name="Richards S."/>
            <person name="Belles X."/>
            <person name="Korb J."/>
            <person name="Bornberg-Bauer E."/>
        </authorList>
    </citation>
    <scope>NUCLEOTIDE SEQUENCE [LARGE SCALE GENOMIC DNA]</scope>
    <source>
        <tissue evidence="3">Whole body</tissue>
    </source>
</reference>
<dbReference type="GO" id="GO:0005739">
    <property type="term" value="C:mitochondrion"/>
    <property type="evidence" value="ECO:0007669"/>
    <property type="project" value="UniProtKB-ARBA"/>
</dbReference>
<proteinExistence type="inferred from homology"/>
<dbReference type="PANTHER" id="PTHR16255:SF1">
    <property type="entry name" value="REQUIRED FOR MEIOTIC NUCLEAR DIVISION PROTEIN 1 HOMOLOG"/>
    <property type="match status" value="1"/>
</dbReference>
<gene>
    <name evidence="3" type="ORF">B7P43_G09771</name>
</gene>
<organism evidence="3 4">
    <name type="scientific">Cryptotermes secundus</name>
    <dbReference type="NCBI Taxonomy" id="105785"/>
    <lineage>
        <taxon>Eukaryota</taxon>
        <taxon>Metazoa</taxon>
        <taxon>Ecdysozoa</taxon>
        <taxon>Arthropoda</taxon>
        <taxon>Hexapoda</taxon>
        <taxon>Insecta</taxon>
        <taxon>Pterygota</taxon>
        <taxon>Neoptera</taxon>
        <taxon>Polyneoptera</taxon>
        <taxon>Dictyoptera</taxon>
        <taxon>Blattodea</taxon>
        <taxon>Blattoidea</taxon>
        <taxon>Termitoidae</taxon>
        <taxon>Kalotermitidae</taxon>
        <taxon>Cryptotermitinae</taxon>
        <taxon>Cryptotermes</taxon>
    </lineage>
</organism>
<dbReference type="Pfam" id="PF02582">
    <property type="entry name" value="DUF155"/>
    <property type="match status" value="1"/>
</dbReference>
<dbReference type="STRING" id="105785.A0A2J7RH43"/>
<dbReference type="InterPro" id="IPR051624">
    <property type="entry name" value="RMD1/Sad1-interacting"/>
</dbReference>
<evidence type="ECO:0000313" key="4">
    <source>
        <dbReference type="Proteomes" id="UP000235965"/>
    </source>
</evidence>
<evidence type="ECO:0000259" key="2">
    <source>
        <dbReference type="Pfam" id="PF02582"/>
    </source>
</evidence>
<dbReference type="FunCoup" id="A0A2J7RH43">
    <property type="interactions" value="67"/>
</dbReference>
<dbReference type="Proteomes" id="UP000235965">
    <property type="component" value="Unassembled WGS sequence"/>
</dbReference>
<dbReference type="EMBL" id="NEVH01003747">
    <property type="protein sequence ID" value="PNF40147.1"/>
    <property type="molecule type" value="Genomic_DNA"/>
</dbReference>
<evidence type="ECO:0000313" key="3">
    <source>
        <dbReference type="EMBL" id="PNF40148.1"/>
    </source>
</evidence>
<comment type="caution">
    <text evidence="3">The sequence shown here is derived from an EMBL/GenBank/DDBJ whole genome shotgun (WGS) entry which is preliminary data.</text>
</comment>
<comment type="similarity">
    <text evidence="1">Belongs to the RMD1/sif2 family.</text>
</comment>